<accession>A0A427AS17</accession>
<keyword evidence="3" id="KW-0472">Membrane</keyword>
<comment type="caution">
    <text evidence="4">The sequence shown here is derived from an EMBL/GenBank/DDBJ whole genome shotgun (WGS) entry which is preliminary data.</text>
</comment>
<keyword evidence="2" id="KW-0129">CBS domain</keyword>
<proteinExistence type="predicted"/>
<gene>
    <name evidence="4" type="ORF">B296_00024130</name>
</gene>
<evidence type="ECO:0008006" key="6">
    <source>
        <dbReference type="Google" id="ProtNLM"/>
    </source>
</evidence>
<feature type="transmembrane region" description="Helical" evidence="3">
    <location>
        <begin position="128"/>
        <end position="146"/>
    </location>
</feature>
<name>A0A427AS17_ENSVE</name>
<feature type="non-terminal residue" evidence="4">
    <location>
        <position position="1"/>
    </location>
</feature>
<reference evidence="4 5" key="1">
    <citation type="journal article" date="2014" name="Agronomy (Basel)">
        <title>A Draft Genome Sequence for Ensete ventricosum, the Drought-Tolerant Tree Against Hunger.</title>
        <authorList>
            <person name="Harrison J."/>
            <person name="Moore K.A."/>
            <person name="Paszkiewicz K."/>
            <person name="Jones T."/>
            <person name="Grant M."/>
            <person name="Ambacheew D."/>
            <person name="Muzemil S."/>
            <person name="Studholme D.J."/>
        </authorList>
    </citation>
    <scope>NUCLEOTIDE SEQUENCE [LARGE SCALE GENOMIC DNA]</scope>
</reference>
<evidence type="ECO:0000256" key="2">
    <source>
        <dbReference type="ARBA" id="ARBA00023122"/>
    </source>
</evidence>
<keyword evidence="3" id="KW-1133">Transmembrane helix</keyword>
<evidence type="ECO:0000313" key="4">
    <source>
        <dbReference type="EMBL" id="RRT78996.1"/>
    </source>
</evidence>
<dbReference type="PANTHER" id="PTHR13780:SF35">
    <property type="entry name" value="LD22662P"/>
    <property type="match status" value="1"/>
</dbReference>
<dbReference type="PANTHER" id="PTHR13780">
    <property type="entry name" value="AMP-ACTIVATED PROTEIN KINASE, GAMMA REGULATORY SUBUNIT"/>
    <property type="match status" value="1"/>
</dbReference>
<feature type="transmembrane region" description="Helical" evidence="3">
    <location>
        <begin position="95"/>
        <end position="116"/>
    </location>
</feature>
<evidence type="ECO:0000313" key="5">
    <source>
        <dbReference type="Proteomes" id="UP000287651"/>
    </source>
</evidence>
<evidence type="ECO:0000256" key="1">
    <source>
        <dbReference type="ARBA" id="ARBA00022737"/>
    </source>
</evidence>
<dbReference type="AlphaFoldDB" id="A0A427AS17"/>
<keyword evidence="3" id="KW-0812">Transmembrane</keyword>
<organism evidence="4 5">
    <name type="scientific">Ensete ventricosum</name>
    <name type="common">Abyssinian banana</name>
    <name type="synonym">Musa ensete</name>
    <dbReference type="NCBI Taxonomy" id="4639"/>
    <lineage>
        <taxon>Eukaryota</taxon>
        <taxon>Viridiplantae</taxon>
        <taxon>Streptophyta</taxon>
        <taxon>Embryophyta</taxon>
        <taxon>Tracheophyta</taxon>
        <taxon>Spermatophyta</taxon>
        <taxon>Magnoliopsida</taxon>
        <taxon>Liliopsida</taxon>
        <taxon>Zingiberales</taxon>
        <taxon>Musaceae</taxon>
        <taxon>Ensete</taxon>
    </lineage>
</organism>
<sequence length="169" mass="18951">AGPYESLKDVALKILQNKVSTVPIIHSTVQDGAFPQLLHLASLSGILRCICRHFRHSSSSLPILQQPICKIPLGTWVPRIGDQSERPLAMLRPNASLSLALSLLVQGGLLACYYLICKLLQNLLHCSSFNISFFFLLLCFWCGILLYFLMVGHFYGVISVALYLFLFYF</sequence>
<evidence type="ECO:0000256" key="3">
    <source>
        <dbReference type="SAM" id="Phobius"/>
    </source>
</evidence>
<dbReference type="InterPro" id="IPR050511">
    <property type="entry name" value="AMPK_gamma/SDS23_families"/>
</dbReference>
<dbReference type="Proteomes" id="UP000287651">
    <property type="component" value="Unassembled WGS sequence"/>
</dbReference>
<keyword evidence="1" id="KW-0677">Repeat</keyword>
<protein>
    <recommendedName>
        <fullName evidence="6">CBS domain-containing protein</fullName>
    </recommendedName>
</protein>
<dbReference type="EMBL" id="AMZH03001527">
    <property type="protein sequence ID" value="RRT78996.1"/>
    <property type="molecule type" value="Genomic_DNA"/>
</dbReference>